<keyword evidence="2" id="KW-1185">Reference proteome</keyword>
<dbReference type="InterPro" id="IPR025293">
    <property type="entry name" value="YfiR/HmsC-like"/>
</dbReference>
<dbReference type="AlphaFoldDB" id="A0A1G7T0B8"/>
<dbReference type="OrthoDB" id="277577at2"/>
<evidence type="ECO:0000313" key="1">
    <source>
        <dbReference type="EMBL" id="SDG28658.1"/>
    </source>
</evidence>
<protein>
    <recommendedName>
        <fullName evidence="3">YfiR family protein</fullName>
    </recommendedName>
</protein>
<organism evidence="1 2">
    <name type="scientific">Limimonas halophila</name>
    <dbReference type="NCBI Taxonomy" id="1082479"/>
    <lineage>
        <taxon>Bacteria</taxon>
        <taxon>Pseudomonadati</taxon>
        <taxon>Pseudomonadota</taxon>
        <taxon>Alphaproteobacteria</taxon>
        <taxon>Rhodospirillales</taxon>
        <taxon>Rhodovibrionaceae</taxon>
        <taxon>Limimonas</taxon>
    </lineage>
</organism>
<name>A0A1G7T0B8_9PROT</name>
<reference evidence="1 2" key="1">
    <citation type="submission" date="2016-10" db="EMBL/GenBank/DDBJ databases">
        <authorList>
            <person name="de Groot N.N."/>
        </authorList>
    </citation>
    <scope>NUCLEOTIDE SEQUENCE [LARGE SCALE GENOMIC DNA]</scope>
    <source>
        <strain evidence="1 2">DSM 25584</strain>
    </source>
</reference>
<dbReference type="STRING" id="1082479.SAMN05216241_10827"/>
<dbReference type="RefSeq" id="WP_090020630.1">
    <property type="nucleotide sequence ID" value="NZ_FNCE01000008.1"/>
</dbReference>
<evidence type="ECO:0000313" key="2">
    <source>
        <dbReference type="Proteomes" id="UP000199415"/>
    </source>
</evidence>
<evidence type="ECO:0008006" key="3">
    <source>
        <dbReference type="Google" id="ProtNLM"/>
    </source>
</evidence>
<gene>
    <name evidence="1" type="ORF">SAMN05216241_10827</name>
</gene>
<sequence>MPRPGPPSRQSARRWLVSVAAHGLVAAALGFTIPATTSGAAAASADDVKAGFVFNFAKFVTWPGNKQPGETLTLCFQRGSIAPSAYARLTGKTVRGATVRTRTVAQATSVPPACHLLVLAGERPPPTAIRRTAERRAILLIGDGRGFVRRGGHIGLMRRGGKLRFRVNLSALTRSGLQVRAGLLRLAEEVIRKGNG</sequence>
<proteinExistence type="predicted"/>
<dbReference type="Pfam" id="PF13689">
    <property type="entry name" value="DUF4154"/>
    <property type="match status" value="1"/>
</dbReference>
<dbReference type="Proteomes" id="UP000199415">
    <property type="component" value="Unassembled WGS sequence"/>
</dbReference>
<accession>A0A1G7T0B8</accession>
<dbReference type="EMBL" id="FNCE01000008">
    <property type="protein sequence ID" value="SDG28658.1"/>
    <property type="molecule type" value="Genomic_DNA"/>
</dbReference>